<dbReference type="GO" id="GO:0003676">
    <property type="term" value="F:nucleic acid binding"/>
    <property type="evidence" value="ECO:0007669"/>
    <property type="project" value="InterPro"/>
</dbReference>
<organism evidence="2 3">
    <name type="scientific">Scleropages formosus</name>
    <name type="common">Asian bonytongue</name>
    <name type="synonym">Osteoglossum formosum</name>
    <dbReference type="NCBI Taxonomy" id="113540"/>
    <lineage>
        <taxon>Eukaryota</taxon>
        <taxon>Metazoa</taxon>
        <taxon>Chordata</taxon>
        <taxon>Craniata</taxon>
        <taxon>Vertebrata</taxon>
        <taxon>Euteleostomi</taxon>
        <taxon>Actinopterygii</taxon>
        <taxon>Neopterygii</taxon>
        <taxon>Teleostei</taxon>
        <taxon>Osteoglossocephala</taxon>
        <taxon>Osteoglossomorpha</taxon>
        <taxon>Osteoglossiformes</taxon>
        <taxon>Osteoglossidae</taxon>
        <taxon>Scleropages</taxon>
    </lineage>
</organism>
<reference evidence="2 3" key="1">
    <citation type="submission" date="2019-04" db="EMBL/GenBank/DDBJ databases">
        <authorList>
            <consortium name="Wellcome Sanger Institute Data Sharing"/>
        </authorList>
    </citation>
    <scope>NUCLEOTIDE SEQUENCE [LARGE SCALE GENOMIC DNA]</scope>
</reference>
<sequence length="105" mass="11483">MVEMARWKQLLNKSHMTSYLEFSKQHLKDSLSCKNQVPLTIPVVKHGGVSIILWGCFPAAGIVRLVKIERNMKGAKQGELCPGQHGLNGGSKNALSLQLPGESCL</sequence>
<dbReference type="Proteomes" id="UP000694397">
    <property type="component" value="Chromosome 23"/>
</dbReference>
<evidence type="ECO:0000313" key="3">
    <source>
        <dbReference type="Proteomes" id="UP000694397"/>
    </source>
</evidence>
<reference evidence="2" key="3">
    <citation type="submission" date="2025-09" db="UniProtKB">
        <authorList>
            <consortium name="Ensembl"/>
        </authorList>
    </citation>
    <scope>IDENTIFICATION</scope>
</reference>
<dbReference type="Gene3D" id="3.30.420.10">
    <property type="entry name" value="Ribonuclease H-like superfamily/Ribonuclease H"/>
    <property type="match status" value="1"/>
</dbReference>
<evidence type="ECO:0000256" key="1">
    <source>
        <dbReference type="SAM" id="MobiDB-lite"/>
    </source>
</evidence>
<proteinExistence type="predicted"/>
<reference evidence="2" key="2">
    <citation type="submission" date="2025-08" db="UniProtKB">
        <authorList>
            <consortium name="Ensembl"/>
        </authorList>
    </citation>
    <scope>IDENTIFICATION</scope>
</reference>
<accession>A0A8C9V182</accession>
<evidence type="ECO:0000313" key="2">
    <source>
        <dbReference type="Ensembl" id="ENSSFOP00015014134.2"/>
    </source>
</evidence>
<protein>
    <submittedName>
        <fullName evidence="2">Uncharacterized protein</fullName>
    </submittedName>
</protein>
<name>A0A8C9V182_SCLFO</name>
<dbReference type="AlphaFoldDB" id="A0A8C9V182"/>
<dbReference type="Ensembl" id="ENSSFOT00015014308.2">
    <property type="protein sequence ID" value="ENSSFOP00015014134.2"/>
    <property type="gene ID" value="ENSSFOG00015009120.2"/>
</dbReference>
<dbReference type="OrthoDB" id="8956664at2759"/>
<keyword evidence="3" id="KW-1185">Reference proteome</keyword>
<feature type="region of interest" description="Disordered" evidence="1">
    <location>
        <begin position="82"/>
        <end position="105"/>
    </location>
</feature>
<dbReference type="InterPro" id="IPR036397">
    <property type="entry name" value="RNaseH_sf"/>
</dbReference>